<evidence type="ECO:0000256" key="10">
    <source>
        <dbReference type="ARBA" id="ARBA00030939"/>
    </source>
</evidence>
<reference evidence="13" key="1">
    <citation type="submission" date="2022-06" db="EMBL/GenBank/DDBJ databases">
        <title>Genome sequencing of Brevibacillus sp. BB3-R1.</title>
        <authorList>
            <person name="Heo J."/>
            <person name="Lee D."/>
            <person name="Won M."/>
            <person name="Han B.-H."/>
            <person name="Hong S.-B."/>
            <person name="Kwon S.-W."/>
        </authorList>
    </citation>
    <scope>NUCLEOTIDE SEQUENCE</scope>
    <source>
        <strain evidence="13">BB3-R1</strain>
    </source>
</reference>
<dbReference type="NCBIfam" id="NF011652">
    <property type="entry name" value="PRK15070.1"/>
    <property type="match status" value="1"/>
</dbReference>
<keyword evidence="8 13" id="KW-0012">Acyltransferase</keyword>
<evidence type="ECO:0000256" key="1">
    <source>
        <dbReference type="ARBA" id="ARBA00001947"/>
    </source>
</evidence>
<dbReference type="InterPro" id="IPR008300">
    <property type="entry name" value="PTAC"/>
</dbReference>
<dbReference type="RefSeq" id="WP_251872625.1">
    <property type="nucleotide sequence ID" value="NZ_CP098755.1"/>
</dbReference>
<evidence type="ECO:0000313" key="14">
    <source>
        <dbReference type="Proteomes" id="UP001056500"/>
    </source>
</evidence>
<comment type="cofactor">
    <cofactor evidence="1">
        <name>Zn(2+)</name>
        <dbReference type="ChEBI" id="CHEBI:29105"/>
    </cofactor>
</comment>
<protein>
    <recommendedName>
        <fullName evidence="4">Phosphate propanoyltransferase</fullName>
        <ecNumber evidence="3">2.3.1.222</ecNumber>
    </recommendedName>
    <alternativeName>
        <fullName evidence="10">Phosphate acyltransferase PduL</fullName>
    </alternativeName>
    <alternativeName>
        <fullName evidence="9">Phosphotransacylase PduL</fullName>
    </alternativeName>
    <alternativeName>
        <fullName evidence="11">Propanediol utilization protein PduL</fullName>
    </alternativeName>
</protein>
<dbReference type="EMBL" id="CP098755">
    <property type="protein sequence ID" value="USG65543.1"/>
    <property type="molecule type" value="Genomic_DNA"/>
</dbReference>
<accession>A0ABY4WHC4</accession>
<dbReference type="Proteomes" id="UP001056500">
    <property type="component" value="Chromosome"/>
</dbReference>
<evidence type="ECO:0000256" key="2">
    <source>
        <dbReference type="ARBA" id="ARBA00007342"/>
    </source>
</evidence>
<evidence type="ECO:0000256" key="11">
    <source>
        <dbReference type="ARBA" id="ARBA00033077"/>
    </source>
</evidence>
<dbReference type="PANTHER" id="PTHR39453:SF1">
    <property type="entry name" value="PHOSPHATE PROPANOYLTRANSFERASE"/>
    <property type="match status" value="1"/>
</dbReference>
<evidence type="ECO:0000256" key="6">
    <source>
        <dbReference type="ARBA" id="ARBA00022723"/>
    </source>
</evidence>
<sequence>MAVITETSLRALHKTGIPNPFLLEKGDKLTPAAADFLKGRGIEVKTSGEHLQPSVQEQPERYIPVGVSNRHVHLSPEDVETLFGPGYQLTPLRELSQPGQFACQETVTIVGPKGSLHGVRILGPARGVSQVEISRTDSFQLGVNAPVRMSGDLAGTPGLILVTAKGSRVLESGVIVAKRHVHMSVEEAAEYQVKDGDTLILQTTSERPIIYPDVVVRVNPRFSLDFHVDLDEGNAAHLKTGDRVQVIGKNGQLFTRQGR</sequence>
<keyword evidence="5 13" id="KW-0808">Transferase</keyword>
<evidence type="ECO:0000256" key="12">
    <source>
        <dbReference type="ARBA" id="ARBA00047589"/>
    </source>
</evidence>
<organism evidence="13 14">
    <name type="scientific">Brevibacillus ruminantium</name>
    <dbReference type="NCBI Taxonomy" id="2950604"/>
    <lineage>
        <taxon>Bacteria</taxon>
        <taxon>Bacillati</taxon>
        <taxon>Bacillota</taxon>
        <taxon>Bacilli</taxon>
        <taxon>Bacillales</taxon>
        <taxon>Paenibacillaceae</taxon>
        <taxon>Brevibacillus</taxon>
    </lineage>
</organism>
<evidence type="ECO:0000313" key="13">
    <source>
        <dbReference type="EMBL" id="USG65543.1"/>
    </source>
</evidence>
<dbReference type="PANTHER" id="PTHR39453">
    <property type="entry name" value="PHOSPHATE PROPANOYLTRANSFERASE"/>
    <property type="match status" value="1"/>
</dbReference>
<evidence type="ECO:0000256" key="7">
    <source>
        <dbReference type="ARBA" id="ARBA00022833"/>
    </source>
</evidence>
<comment type="catalytic activity">
    <reaction evidence="12">
        <text>propanoyl-CoA + phosphate = propanoyl phosphate + CoA</text>
        <dbReference type="Rhea" id="RHEA:28046"/>
        <dbReference type="ChEBI" id="CHEBI:43474"/>
        <dbReference type="ChEBI" id="CHEBI:57287"/>
        <dbReference type="ChEBI" id="CHEBI:57392"/>
        <dbReference type="ChEBI" id="CHEBI:58933"/>
        <dbReference type="EC" id="2.3.1.222"/>
    </reaction>
</comment>
<keyword evidence="14" id="KW-1185">Reference proteome</keyword>
<evidence type="ECO:0000256" key="4">
    <source>
        <dbReference type="ARBA" id="ARBA00020837"/>
    </source>
</evidence>
<evidence type="ECO:0000256" key="3">
    <source>
        <dbReference type="ARBA" id="ARBA00012206"/>
    </source>
</evidence>
<dbReference type="GO" id="GO:0016746">
    <property type="term" value="F:acyltransferase activity"/>
    <property type="evidence" value="ECO:0007669"/>
    <property type="project" value="UniProtKB-KW"/>
</dbReference>
<dbReference type="EC" id="2.3.1.222" evidence="3"/>
<evidence type="ECO:0000256" key="5">
    <source>
        <dbReference type="ARBA" id="ARBA00022679"/>
    </source>
</evidence>
<keyword evidence="6" id="KW-0479">Metal-binding</keyword>
<comment type="similarity">
    <text evidence="2">Belongs to the PduL family.</text>
</comment>
<proteinExistence type="inferred from homology"/>
<name>A0ABY4WHC4_9BACL</name>
<evidence type="ECO:0000256" key="9">
    <source>
        <dbReference type="ARBA" id="ARBA00030044"/>
    </source>
</evidence>
<dbReference type="Pfam" id="PF06130">
    <property type="entry name" value="PTAC"/>
    <property type="match status" value="1"/>
</dbReference>
<gene>
    <name evidence="13" type="primary">pduL</name>
    <name evidence="13" type="ORF">NDK47_26150</name>
</gene>
<evidence type="ECO:0000256" key="8">
    <source>
        <dbReference type="ARBA" id="ARBA00023315"/>
    </source>
</evidence>
<keyword evidence="7" id="KW-0862">Zinc</keyword>